<evidence type="ECO:0000313" key="1">
    <source>
        <dbReference type="EMBL" id="MPC59851.1"/>
    </source>
</evidence>
<dbReference type="Proteomes" id="UP000324222">
    <property type="component" value="Unassembled WGS sequence"/>
</dbReference>
<dbReference type="AlphaFoldDB" id="A0A5B7GID8"/>
<dbReference type="EMBL" id="VSRR010016925">
    <property type="protein sequence ID" value="MPC59851.1"/>
    <property type="molecule type" value="Genomic_DNA"/>
</dbReference>
<organism evidence="1 2">
    <name type="scientific">Portunus trituberculatus</name>
    <name type="common">Swimming crab</name>
    <name type="synonym">Neptunus trituberculatus</name>
    <dbReference type="NCBI Taxonomy" id="210409"/>
    <lineage>
        <taxon>Eukaryota</taxon>
        <taxon>Metazoa</taxon>
        <taxon>Ecdysozoa</taxon>
        <taxon>Arthropoda</taxon>
        <taxon>Crustacea</taxon>
        <taxon>Multicrustacea</taxon>
        <taxon>Malacostraca</taxon>
        <taxon>Eumalacostraca</taxon>
        <taxon>Eucarida</taxon>
        <taxon>Decapoda</taxon>
        <taxon>Pleocyemata</taxon>
        <taxon>Brachyura</taxon>
        <taxon>Eubrachyura</taxon>
        <taxon>Portunoidea</taxon>
        <taxon>Portunidae</taxon>
        <taxon>Portuninae</taxon>
        <taxon>Portunus</taxon>
    </lineage>
</organism>
<gene>
    <name evidence="1" type="ORF">E2C01_053879</name>
</gene>
<proteinExistence type="predicted"/>
<keyword evidence="2" id="KW-1185">Reference proteome</keyword>
<accession>A0A5B7GID8</accession>
<name>A0A5B7GID8_PORTR</name>
<sequence length="73" mass="8779">MKNKNASKKLLMSAVRRTWQRMDMHEEVTESVKVEAFLLHKTKSQRQHTWQHMMTYIHRSLPSTYRSAQPSYS</sequence>
<evidence type="ECO:0000313" key="2">
    <source>
        <dbReference type="Proteomes" id="UP000324222"/>
    </source>
</evidence>
<reference evidence="1 2" key="1">
    <citation type="submission" date="2019-05" db="EMBL/GenBank/DDBJ databases">
        <title>Another draft genome of Portunus trituberculatus and its Hox gene families provides insights of decapod evolution.</title>
        <authorList>
            <person name="Jeong J.-H."/>
            <person name="Song I."/>
            <person name="Kim S."/>
            <person name="Choi T."/>
            <person name="Kim D."/>
            <person name="Ryu S."/>
            <person name="Kim W."/>
        </authorList>
    </citation>
    <scope>NUCLEOTIDE SEQUENCE [LARGE SCALE GENOMIC DNA]</scope>
    <source>
        <tissue evidence="1">Muscle</tissue>
    </source>
</reference>
<protein>
    <submittedName>
        <fullName evidence="1">Uncharacterized protein</fullName>
    </submittedName>
</protein>
<comment type="caution">
    <text evidence="1">The sequence shown here is derived from an EMBL/GenBank/DDBJ whole genome shotgun (WGS) entry which is preliminary data.</text>
</comment>